<evidence type="ECO:0000256" key="1">
    <source>
        <dbReference type="ARBA" id="ARBA00004370"/>
    </source>
</evidence>
<sequence length="181" mass="18463">MGGGREFFPRETAETEETALKSIATITLAALCASPAWAGDFQATAQVVGASPNVVYMQVPHQQCTTMMPPPAPAPNTQVGAGTVIGGIAGALLGAQVGQGNGKIAAAAVGAATGALAGQSMQQASAAPQTPIQSCQTVYQDEPQTQGYRVSYRYEGRVFSAVLPYEPGPTLRVNVQVTPAG</sequence>
<keyword evidence="2" id="KW-0472">Membrane</keyword>
<comment type="caution">
    <text evidence="4">The sequence shown here is derived from an EMBL/GenBank/DDBJ whole genome shotgun (WGS) entry which is preliminary data.</text>
</comment>
<protein>
    <submittedName>
        <fullName evidence="4">Surface antigen, Rickettsia 17 kDa family</fullName>
    </submittedName>
</protein>
<reference evidence="4 5" key="1">
    <citation type="submission" date="2015-03" db="EMBL/GenBank/DDBJ databases">
        <authorList>
            <person name="Regsiter A."/>
            <person name="william w."/>
        </authorList>
    </citation>
    <scope>NUCLEOTIDE SEQUENCE [LARGE SCALE GENOMIC DNA]</scope>
    <source>
        <strain evidence="4 5">CB1</strain>
    </source>
</reference>
<dbReference type="InterPro" id="IPR008816">
    <property type="entry name" value="Gly_zipper_2TM_dom"/>
</dbReference>
<feature type="domain" description="Glycine zipper 2TM" evidence="3">
    <location>
        <begin position="81"/>
        <end position="122"/>
    </location>
</feature>
<keyword evidence="5" id="KW-1185">Reference proteome</keyword>
<evidence type="ECO:0000313" key="5">
    <source>
        <dbReference type="Proteomes" id="UP000078599"/>
    </source>
</evidence>
<evidence type="ECO:0000313" key="4">
    <source>
        <dbReference type="EMBL" id="CQR32587.1"/>
    </source>
</evidence>
<comment type="subcellular location">
    <subcellularLocation>
        <location evidence="1">Membrane</location>
    </subcellularLocation>
</comment>
<dbReference type="InterPro" id="IPR051407">
    <property type="entry name" value="Bact_OM_lipoprot/Surf_antigen"/>
</dbReference>
<evidence type="ECO:0000259" key="3">
    <source>
        <dbReference type="Pfam" id="PF05433"/>
    </source>
</evidence>
<dbReference type="PANTHER" id="PTHR35603">
    <property type="match status" value="1"/>
</dbReference>
<name>A0ABP1Z2S8_THIA3</name>
<proteinExistence type="predicted"/>
<dbReference type="PANTHER" id="PTHR35603:SF2">
    <property type="entry name" value="OUTER MEMBRANE LIPOPROTEIN"/>
    <property type="match status" value="1"/>
</dbReference>
<organism evidence="4 5">
    <name type="scientific">Thiomonas arsenitoxydans (strain DSM 22701 / CIP 110005 / 3As)</name>
    <dbReference type="NCBI Taxonomy" id="426114"/>
    <lineage>
        <taxon>Bacteria</taxon>
        <taxon>Pseudomonadati</taxon>
        <taxon>Pseudomonadota</taxon>
        <taxon>Betaproteobacteria</taxon>
        <taxon>Burkholderiales</taxon>
        <taxon>Thiomonas</taxon>
    </lineage>
</organism>
<dbReference type="Proteomes" id="UP000078599">
    <property type="component" value="Unassembled WGS sequence"/>
</dbReference>
<dbReference type="EMBL" id="CTRI01000013">
    <property type="protein sequence ID" value="CQR32587.1"/>
    <property type="molecule type" value="Genomic_DNA"/>
</dbReference>
<dbReference type="Pfam" id="PF05433">
    <property type="entry name" value="Rick_17kDa_Anti"/>
    <property type="match status" value="1"/>
</dbReference>
<evidence type="ECO:0000256" key="2">
    <source>
        <dbReference type="ARBA" id="ARBA00023136"/>
    </source>
</evidence>
<accession>A0ABP1Z2S8</accession>
<gene>
    <name evidence="4" type="ORF">THICB1_200006</name>
</gene>